<evidence type="ECO:0000256" key="3">
    <source>
        <dbReference type="ARBA" id="ARBA00022576"/>
    </source>
</evidence>
<name>A0A640KJG1_LEITA</name>
<dbReference type="GO" id="GO:0008652">
    <property type="term" value="P:amino acid biosynthetic process"/>
    <property type="evidence" value="ECO:0007669"/>
    <property type="project" value="UniProtKB-KW"/>
</dbReference>
<comment type="catalytic activity">
    <reaction evidence="10">
        <text>L-isoleucine + 2-oxoglutarate = (S)-3-methyl-2-oxopentanoate + L-glutamate</text>
        <dbReference type="Rhea" id="RHEA:24801"/>
        <dbReference type="ChEBI" id="CHEBI:16810"/>
        <dbReference type="ChEBI" id="CHEBI:29985"/>
        <dbReference type="ChEBI" id="CHEBI:35146"/>
        <dbReference type="ChEBI" id="CHEBI:58045"/>
        <dbReference type="EC" id="2.6.1.42"/>
    </reaction>
</comment>
<protein>
    <recommendedName>
        <fullName evidence="10">Branched-chain-amino-acid aminotransferase</fullName>
        <ecNumber evidence="10">2.6.1.42</ecNumber>
    </recommendedName>
</protein>
<keyword evidence="5 10" id="KW-0808">Transferase</keyword>
<dbReference type="PANTHER" id="PTHR11825:SF44">
    <property type="entry name" value="BRANCHED-CHAIN-AMINO-ACID AMINOTRANSFERASE"/>
    <property type="match status" value="1"/>
</dbReference>
<dbReference type="InterPro" id="IPR036038">
    <property type="entry name" value="Aminotransferase-like"/>
</dbReference>
<keyword evidence="6 9" id="KW-0663">Pyridoxal phosphate</keyword>
<evidence type="ECO:0000256" key="6">
    <source>
        <dbReference type="ARBA" id="ARBA00022898"/>
    </source>
</evidence>
<dbReference type="AlphaFoldDB" id="A0A640KJG1"/>
<proteinExistence type="inferred from homology"/>
<dbReference type="InterPro" id="IPR043131">
    <property type="entry name" value="BCAT-like_N"/>
</dbReference>
<keyword evidence="7 10" id="KW-0100">Branched-chain amino acid biosynthesis</keyword>
<accession>A0A640KJG1</accession>
<evidence type="ECO:0000313" key="11">
    <source>
        <dbReference type="EMBL" id="GET89856.1"/>
    </source>
</evidence>
<dbReference type="EMBL" id="BLBS01000037">
    <property type="protein sequence ID" value="GET89856.1"/>
    <property type="molecule type" value="Genomic_DNA"/>
</dbReference>
<keyword evidence="12" id="KW-1185">Reference proteome</keyword>
<evidence type="ECO:0000256" key="10">
    <source>
        <dbReference type="RuleBase" id="RU004517"/>
    </source>
</evidence>
<dbReference type="InterPro" id="IPR033939">
    <property type="entry name" value="BCAT_family"/>
</dbReference>
<dbReference type="EC" id="2.6.1.42" evidence="10"/>
<dbReference type="GO" id="GO:0004084">
    <property type="term" value="F:branched-chain-amino-acid transaminase activity"/>
    <property type="evidence" value="ECO:0007669"/>
    <property type="project" value="UniProtKB-EC"/>
</dbReference>
<dbReference type="GO" id="GO:0009082">
    <property type="term" value="P:branched-chain amino acid biosynthetic process"/>
    <property type="evidence" value="ECO:0007669"/>
    <property type="project" value="UniProtKB-KW"/>
</dbReference>
<dbReference type="PROSITE" id="PS00770">
    <property type="entry name" value="AA_TRANSFER_CLASS_4"/>
    <property type="match status" value="1"/>
</dbReference>
<comment type="catalytic activity">
    <reaction evidence="10">
        <text>L-leucine + 2-oxoglutarate = 4-methyl-2-oxopentanoate + L-glutamate</text>
        <dbReference type="Rhea" id="RHEA:18321"/>
        <dbReference type="ChEBI" id="CHEBI:16810"/>
        <dbReference type="ChEBI" id="CHEBI:17865"/>
        <dbReference type="ChEBI" id="CHEBI:29985"/>
        <dbReference type="ChEBI" id="CHEBI:57427"/>
        <dbReference type="EC" id="2.6.1.42"/>
    </reaction>
</comment>
<dbReference type="OrthoDB" id="270718at2759"/>
<dbReference type="InterPro" id="IPR005786">
    <property type="entry name" value="B_amino_transII"/>
</dbReference>
<evidence type="ECO:0000313" key="12">
    <source>
        <dbReference type="Proteomes" id="UP000419144"/>
    </source>
</evidence>
<comment type="catalytic activity">
    <reaction evidence="10">
        <text>L-valine + 2-oxoglutarate = 3-methyl-2-oxobutanoate + L-glutamate</text>
        <dbReference type="Rhea" id="RHEA:24813"/>
        <dbReference type="ChEBI" id="CHEBI:11851"/>
        <dbReference type="ChEBI" id="CHEBI:16810"/>
        <dbReference type="ChEBI" id="CHEBI:29985"/>
        <dbReference type="ChEBI" id="CHEBI:57762"/>
        <dbReference type="EC" id="2.6.1.42"/>
    </reaction>
</comment>
<dbReference type="VEuPathDB" id="TriTrypDB:LtaPh_2721201"/>
<comment type="cofactor">
    <cofactor evidence="1 9">
        <name>pyridoxal 5'-phosphate</name>
        <dbReference type="ChEBI" id="CHEBI:597326"/>
    </cofactor>
</comment>
<dbReference type="PANTHER" id="PTHR11825">
    <property type="entry name" value="SUBGROUP IIII AMINOTRANSFERASE"/>
    <property type="match status" value="1"/>
</dbReference>
<evidence type="ECO:0000256" key="2">
    <source>
        <dbReference type="ARBA" id="ARBA00009320"/>
    </source>
</evidence>
<dbReference type="CDD" id="cd01557">
    <property type="entry name" value="BCAT_beta_family"/>
    <property type="match status" value="1"/>
</dbReference>
<dbReference type="FunFam" id="3.20.10.10:FF:000004">
    <property type="entry name" value="Branched-chain-amino-acid aminotransferase"/>
    <property type="match status" value="1"/>
</dbReference>
<reference evidence="11" key="1">
    <citation type="submission" date="2019-11" db="EMBL/GenBank/DDBJ databases">
        <title>Leishmania tarentolae CDS.</title>
        <authorList>
            <person name="Goto Y."/>
            <person name="Yamagishi J."/>
        </authorList>
    </citation>
    <scope>NUCLEOTIDE SEQUENCE [LARGE SCALE GENOMIC DNA]</scope>
    <source>
        <strain evidence="11">Parrot Tar II</strain>
    </source>
</reference>
<evidence type="ECO:0000256" key="5">
    <source>
        <dbReference type="ARBA" id="ARBA00022679"/>
    </source>
</evidence>
<dbReference type="Proteomes" id="UP000419144">
    <property type="component" value="Unassembled WGS sequence"/>
</dbReference>
<dbReference type="Gene3D" id="3.20.10.10">
    <property type="entry name" value="D-amino Acid Aminotransferase, subunit A, domain 2"/>
    <property type="match status" value="1"/>
</dbReference>
<dbReference type="Gene3D" id="3.30.470.10">
    <property type="match status" value="1"/>
</dbReference>
<keyword evidence="3 10" id="KW-0032">Aminotransferase</keyword>
<keyword evidence="4 10" id="KW-0028">Amino-acid biosynthesis</keyword>
<dbReference type="InterPro" id="IPR001544">
    <property type="entry name" value="Aminotrans_IV"/>
</dbReference>
<sequence>MLSTTSVSPSLWKGEGCGAAVMMTLYTHAATSLSSPSLAPHFFMPLTVLFFFLASVTLPFSARATLFLHLSPTPLLNTPLYIYRFLSPLCILPPSYLRSCRLTYESLTNDSIISATPRSHRVSHPAFSIDCPPLCAPLHSGSAPRSVDMLLSRPWLQASAARGRKVPVVSFTAAALTKKLVVDAPPLPPMKGVAFGTLFTPHMVIIDFKDGKWCAPTIVPFANFSLPPQTSCLHYATQCFEGMKVYADIGDITRAARGETLEKQSLRLFRPDRNVARLRHSMRSLCFPDFEEAEMLKVIMEFVKTEKDYVPKEYGYSLYLRPAAIGTADNLGAVPSKSVRLFVIASPVGPYYLPPEGQSGAMVVKPVTLLAEDKRKRAWPGGTGDTKLGANYAGPLLVQEEAQALGYNQVLWLGPNDEVQEAGFMNFFALWKTKEDKAELVTAPLDGTVLPGVTRDSILALARSWGEFEVSERPYYMPELVEALQQGRVMECFGCGTAAIVSSVSMIAYRGKEYSVPLPERSYAHRFLNEIMDIQYGKTPSPWSVRVEA</sequence>
<comment type="similarity">
    <text evidence="2 8">Belongs to the class-IV pyridoxal-phosphate-dependent aminotransferase family.</text>
</comment>
<dbReference type="FunFam" id="3.30.470.10:FF:000017">
    <property type="entry name" value="Branched-chain amino acid aminotransferase"/>
    <property type="match status" value="1"/>
</dbReference>
<evidence type="ECO:0000256" key="4">
    <source>
        <dbReference type="ARBA" id="ARBA00022605"/>
    </source>
</evidence>
<evidence type="ECO:0000256" key="7">
    <source>
        <dbReference type="ARBA" id="ARBA00023304"/>
    </source>
</evidence>
<dbReference type="SUPFAM" id="SSF56752">
    <property type="entry name" value="D-aminoacid aminotransferase-like PLP-dependent enzymes"/>
    <property type="match status" value="1"/>
</dbReference>
<evidence type="ECO:0000256" key="1">
    <source>
        <dbReference type="ARBA" id="ARBA00001933"/>
    </source>
</evidence>
<evidence type="ECO:0000256" key="9">
    <source>
        <dbReference type="RuleBase" id="RU004516"/>
    </source>
</evidence>
<organism evidence="11 12">
    <name type="scientific">Leishmania tarentolae</name>
    <name type="common">Sauroleishmania tarentolae</name>
    <dbReference type="NCBI Taxonomy" id="5689"/>
    <lineage>
        <taxon>Eukaryota</taxon>
        <taxon>Discoba</taxon>
        <taxon>Euglenozoa</taxon>
        <taxon>Kinetoplastea</taxon>
        <taxon>Metakinetoplastina</taxon>
        <taxon>Trypanosomatida</taxon>
        <taxon>Trypanosomatidae</taxon>
        <taxon>Leishmaniinae</taxon>
        <taxon>Leishmania</taxon>
        <taxon>lizard Leishmania</taxon>
    </lineage>
</organism>
<dbReference type="InterPro" id="IPR018300">
    <property type="entry name" value="Aminotrans_IV_CS"/>
</dbReference>
<comment type="caution">
    <text evidence="11">The sequence shown here is derived from an EMBL/GenBank/DDBJ whole genome shotgun (WGS) entry which is preliminary data.</text>
</comment>
<dbReference type="InterPro" id="IPR043132">
    <property type="entry name" value="BCAT-like_C"/>
</dbReference>
<evidence type="ECO:0000256" key="8">
    <source>
        <dbReference type="RuleBase" id="RU004106"/>
    </source>
</evidence>
<dbReference type="Pfam" id="PF01063">
    <property type="entry name" value="Aminotran_4"/>
    <property type="match status" value="1"/>
</dbReference>
<gene>
    <name evidence="11" type="ORF">LtaPh_2721201</name>
</gene>